<protein>
    <submittedName>
        <fullName evidence="2">Uncharacterized protein</fullName>
    </submittedName>
</protein>
<dbReference type="EMBL" id="AOPZ01000217">
    <property type="protein sequence ID" value="EPH42684.1"/>
    <property type="molecule type" value="Genomic_DNA"/>
</dbReference>
<feature type="compositionally biased region" description="Pro residues" evidence="1">
    <location>
        <begin position="81"/>
        <end position="100"/>
    </location>
</feature>
<organism evidence="2 3">
    <name type="scientific">Streptomyces aurantiacus JA 4570</name>
    <dbReference type="NCBI Taxonomy" id="1286094"/>
    <lineage>
        <taxon>Bacteria</taxon>
        <taxon>Bacillati</taxon>
        <taxon>Actinomycetota</taxon>
        <taxon>Actinomycetes</taxon>
        <taxon>Kitasatosporales</taxon>
        <taxon>Streptomycetaceae</taxon>
        <taxon>Streptomyces</taxon>
        <taxon>Streptomyces aurantiacus group</taxon>
    </lineage>
</organism>
<evidence type="ECO:0000256" key="1">
    <source>
        <dbReference type="SAM" id="MobiDB-lite"/>
    </source>
</evidence>
<sequence>MYRSIRVSKWSGNRAALTTSSRSSWRHAYVVTEGDTLRRHAKQRVFTGPQPPAAPERAAGQAVHPTSTAAASAQPQATVTPAPPCPQLCTSTPPPSGTSG</sequence>
<feature type="region of interest" description="Disordered" evidence="1">
    <location>
        <begin position="44"/>
        <end position="100"/>
    </location>
</feature>
<reference evidence="2 3" key="1">
    <citation type="submission" date="2013-02" db="EMBL/GenBank/DDBJ databases">
        <title>Draft Genome Sequence of Streptomyces aurantiacus, Which Produces Setomimycin.</title>
        <authorList>
            <person name="Gruening B.A."/>
            <person name="Praeg A."/>
            <person name="Erxleben A."/>
            <person name="Guenther S."/>
            <person name="Mueller M."/>
        </authorList>
    </citation>
    <scope>NUCLEOTIDE SEQUENCE [LARGE SCALE GENOMIC DNA]</scope>
    <source>
        <strain evidence="2 3">JA 4570</strain>
    </source>
</reference>
<gene>
    <name evidence="2" type="ORF">STRAU_4271</name>
</gene>
<dbReference type="AlphaFoldDB" id="S3ZIZ8"/>
<feature type="region of interest" description="Disordered" evidence="1">
    <location>
        <begin position="1"/>
        <end position="22"/>
    </location>
</feature>
<feature type="compositionally biased region" description="Low complexity" evidence="1">
    <location>
        <begin position="65"/>
        <end position="80"/>
    </location>
</feature>
<evidence type="ECO:0000313" key="3">
    <source>
        <dbReference type="Proteomes" id="UP000014629"/>
    </source>
</evidence>
<accession>S3ZIZ8</accession>
<keyword evidence="3" id="KW-1185">Reference proteome</keyword>
<name>S3ZIZ8_9ACTN</name>
<evidence type="ECO:0000313" key="2">
    <source>
        <dbReference type="EMBL" id="EPH42684.1"/>
    </source>
</evidence>
<dbReference type="Proteomes" id="UP000014629">
    <property type="component" value="Unassembled WGS sequence"/>
</dbReference>
<dbReference type="PATRIC" id="fig|1286094.4.peg.4221"/>
<comment type="caution">
    <text evidence="2">The sequence shown here is derived from an EMBL/GenBank/DDBJ whole genome shotgun (WGS) entry which is preliminary data.</text>
</comment>
<proteinExistence type="predicted"/>